<dbReference type="AlphaFoldDB" id="A0A0M3K8M8"/>
<protein>
    <submittedName>
        <fullName evidence="3">PABS domain-containing protein</fullName>
    </submittedName>
</protein>
<evidence type="ECO:0000313" key="2">
    <source>
        <dbReference type="Proteomes" id="UP000267096"/>
    </source>
</evidence>
<dbReference type="InterPro" id="IPR029063">
    <property type="entry name" value="SAM-dependent_MTases_sf"/>
</dbReference>
<accession>A0A0M3K8M8</accession>
<dbReference type="Pfam" id="PF01564">
    <property type="entry name" value="Spermine_synth"/>
    <property type="match status" value="1"/>
</dbReference>
<evidence type="ECO:0000313" key="3">
    <source>
        <dbReference type="WBParaSite" id="ASIM_0001731901-mRNA-1"/>
    </source>
</evidence>
<dbReference type="OrthoDB" id="2016285at2759"/>
<keyword evidence="2" id="KW-1185">Reference proteome</keyword>
<evidence type="ECO:0000313" key="1">
    <source>
        <dbReference type="EMBL" id="VDK58552.1"/>
    </source>
</evidence>
<dbReference type="EMBL" id="UYRR01033355">
    <property type="protein sequence ID" value="VDK58552.1"/>
    <property type="molecule type" value="Genomic_DNA"/>
</dbReference>
<dbReference type="SUPFAM" id="SSF53335">
    <property type="entry name" value="S-adenosyl-L-methionine-dependent methyltransferases"/>
    <property type="match status" value="1"/>
</dbReference>
<dbReference type="Proteomes" id="UP000267096">
    <property type="component" value="Unassembled WGS sequence"/>
</dbReference>
<dbReference type="WBParaSite" id="ASIM_0001731901-mRNA-1">
    <property type="protein sequence ID" value="ASIM_0001731901-mRNA-1"/>
    <property type="gene ID" value="ASIM_0001731901"/>
</dbReference>
<organism evidence="3">
    <name type="scientific">Anisakis simplex</name>
    <name type="common">Herring worm</name>
    <dbReference type="NCBI Taxonomy" id="6269"/>
    <lineage>
        <taxon>Eukaryota</taxon>
        <taxon>Metazoa</taxon>
        <taxon>Ecdysozoa</taxon>
        <taxon>Nematoda</taxon>
        <taxon>Chromadorea</taxon>
        <taxon>Rhabditida</taxon>
        <taxon>Spirurina</taxon>
        <taxon>Ascaridomorpha</taxon>
        <taxon>Ascaridoidea</taxon>
        <taxon>Anisakidae</taxon>
        <taxon>Anisakis</taxon>
        <taxon>Anisakis simplex complex</taxon>
    </lineage>
</organism>
<sequence length="196" mass="22329">MLNADRDEVFISELAMKVPENIMATRLFDTTQLKVDYDKLSPVAQTLVAPPFLMGTLTEDKDQQAEVLVIGLGGSQINNFIHHKYPKVHFLNLNMTVIELEQSMVDIAKEYFGLKVDDTQHVFVMDGIKYLEDAAKQGRKFDAIYIDVCPTRFPEGIMIMCPIPPLLEDEVIRHIRQCLKDTGIILNYLNILPSFL</sequence>
<reference evidence="1 2" key="2">
    <citation type="submission" date="2018-11" db="EMBL/GenBank/DDBJ databases">
        <authorList>
            <consortium name="Pathogen Informatics"/>
        </authorList>
    </citation>
    <scope>NUCLEOTIDE SEQUENCE [LARGE SCALE GENOMIC DNA]</scope>
</reference>
<dbReference type="Gene3D" id="3.40.50.150">
    <property type="entry name" value="Vaccinia Virus protein VP39"/>
    <property type="match status" value="1"/>
</dbReference>
<gene>
    <name evidence="1" type="ORF">ASIM_LOCUS16726</name>
</gene>
<proteinExistence type="predicted"/>
<name>A0A0M3K8M8_ANISI</name>
<reference evidence="3" key="1">
    <citation type="submission" date="2017-02" db="UniProtKB">
        <authorList>
            <consortium name="WormBaseParasite"/>
        </authorList>
    </citation>
    <scope>IDENTIFICATION</scope>
</reference>